<organism evidence="1">
    <name type="scientific">marine metagenome</name>
    <dbReference type="NCBI Taxonomy" id="408172"/>
    <lineage>
        <taxon>unclassified sequences</taxon>
        <taxon>metagenomes</taxon>
        <taxon>ecological metagenomes</taxon>
    </lineage>
</organism>
<name>A0A381TIZ3_9ZZZZ</name>
<dbReference type="AlphaFoldDB" id="A0A381TIZ3"/>
<evidence type="ECO:0000313" key="1">
    <source>
        <dbReference type="EMBL" id="SVA15471.1"/>
    </source>
</evidence>
<accession>A0A381TIZ3</accession>
<dbReference type="EMBL" id="UINC01004591">
    <property type="protein sequence ID" value="SVA15471.1"/>
    <property type="molecule type" value="Genomic_DNA"/>
</dbReference>
<proteinExistence type="predicted"/>
<reference evidence="1" key="1">
    <citation type="submission" date="2018-05" db="EMBL/GenBank/DDBJ databases">
        <authorList>
            <person name="Lanie J.A."/>
            <person name="Ng W.-L."/>
            <person name="Kazmierczak K.M."/>
            <person name="Andrzejewski T.M."/>
            <person name="Davidsen T.M."/>
            <person name="Wayne K.J."/>
            <person name="Tettelin H."/>
            <person name="Glass J.I."/>
            <person name="Rusch D."/>
            <person name="Podicherti R."/>
            <person name="Tsui H.-C.T."/>
            <person name="Winkler M.E."/>
        </authorList>
    </citation>
    <scope>NUCLEOTIDE SEQUENCE</scope>
</reference>
<gene>
    <name evidence="1" type="ORF">METZ01_LOCUS68325</name>
</gene>
<protein>
    <submittedName>
        <fullName evidence="1">Uncharacterized protein</fullName>
    </submittedName>
</protein>
<sequence>MSNKPKTFSLHWGSGIVEEEAQIQCEYHIPTIQLLKFTEGEAKGTWEIRFCHYNHEGRFQRSPLILDAKDVPRFKRALEKTPKLKKLLAQMVK</sequence>